<feature type="domain" description="PHD-type" evidence="6">
    <location>
        <begin position="824"/>
        <end position="874"/>
    </location>
</feature>
<dbReference type="PROSITE" id="PS01359">
    <property type="entry name" value="ZF_PHD_1"/>
    <property type="match status" value="1"/>
</dbReference>
<dbReference type="GO" id="GO:0008270">
    <property type="term" value="F:zinc ion binding"/>
    <property type="evidence" value="ECO:0007669"/>
    <property type="project" value="UniProtKB-KW"/>
</dbReference>
<evidence type="ECO:0000256" key="5">
    <source>
        <dbReference type="SAM" id="MobiDB-lite"/>
    </source>
</evidence>
<keyword evidence="2 4" id="KW-0863">Zinc-finger</keyword>
<protein>
    <submittedName>
        <fullName evidence="9">Aste57867_23562 protein</fullName>
    </submittedName>
</protein>
<feature type="region of interest" description="Disordered" evidence="5">
    <location>
        <begin position="1347"/>
        <end position="1450"/>
    </location>
</feature>
<dbReference type="CDD" id="cd15489">
    <property type="entry name" value="PHD_SF"/>
    <property type="match status" value="1"/>
</dbReference>
<feature type="domain" description="PHD-type" evidence="6">
    <location>
        <begin position="38"/>
        <end position="98"/>
    </location>
</feature>
<dbReference type="SUPFAM" id="SSF57903">
    <property type="entry name" value="FYVE/PHD zinc finger"/>
    <property type="match status" value="2"/>
</dbReference>
<keyword evidence="3" id="KW-0862">Zinc</keyword>
<gene>
    <name evidence="9" type="primary">Aste57867_23562</name>
    <name evidence="8" type="ORF">As57867_023491</name>
    <name evidence="9" type="ORF">ASTE57867_23562</name>
</gene>
<dbReference type="SMART" id="SM00249">
    <property type="entry name" value="PHD"/>
    <property type="match status" value="6"/>
</dbReference>
<dbReference type="PROSITE" id="PS51805">
    <property type="entry name" value="EPHD"/>
    <property type="match status" value="2"/>
</dbReference>
<feature type="compositionally biased region" description="Basic residues" evidence="5">
    <location>
        <begin position="1363"/>
        <end position="1385"/>
    </location>
</feature>
<dbReference type="EMBL" id="CAADRA010007310">
    <property type="protein sequence ID" value="VFU00207.1"/>
    <property type="molecule type" value="Genomic_DNA"/>
</dbReference>
<dbReference type="CDD" id="cd15492">
    <property type="entry name" value="PHD_BRPF_JADE_like"/>
    <property type="match status" value="1"/>
</dbReference>
<dbReference type="Proteomes" id="UP000332933">
    <property type="component" value="Unassembled WGS sequence"/>
</dbReference>
<evidence type="ECO:0000313" key="8">
    <source>
        <dbReference type="EMBL" id="KAF0684466.1"/>
    </source>
</evidence>
<feature type="domain" description="PHD-type" evidence="7">
    <location>
        <begin position="109"/>
        <end position="223"/>
    </location>
</feature>
<feature type="compositionally biased region" description="Pro residues" evidence="5">
    <location>
        <begin position="312"/>
        <end position="321"/>
    </location>
</feature>
<evidence type="ECO:0000256" key="1">
    <source>
        <dbReference type="ARBA" id="ARBA00022723"/>
    </source>
</evidence>
<name>A0A485LN80_9STRA</name>
<feature type="region of interest" description="Disordered" evidence="5">
    <location>
        <begin position="243"/>
        <end position="333"/>
    </location>
</feature>
<dbReference type="CDD" id="cd15571">
    <property type="entry name" value="ePHD"/>
    <property type="match status" value="1"/>
</dbReference>
<feature type="compositionally biased region" description="Acidic residues" evidence="5">
    <location>
        <begin position="246"/>
        <end position="257"/>
    </location>
</feature>
<feature type="compositionally biased region" description="Pro residues" evidence="5">
    <location>
        <begin position="282"/>
        <end position="295"/>
    </location>
</feature>
<dbReference type="InterPro" id="IPR001965">
    <property type="entry name" value="Znf_PHD"/>
</dbReference>
<reference evidence="9 10" key="1">
    <citation type="submission" date="2019-03" db="EMBL/GenBank/DDBJ databases">
        <authorList>
            <person name="Gaulin E."/>
            <person name="Dumas B."/>
        </authorList>
    </citation>
    <scope>NUCLEOTIDE SEQUENCE [LARGE SCALE GENOMIC DNA]</scope>
    <source>
        <strain evidence="9">CBS 568.67</strain>
    </source>
</reference>
<evidence type="ECO:0000256" key="2">
    <source>
        <dbReference type="ARBA" id="ARBA00022771"/>
    </source>
</evidence>
<dbReference type="PANTHER" id="PTHR13793:SF107">
    <property type="entry name" value="BROMODOMAIN-CONTAINING PROTEIN HOMOLOG"/>
    <property type="match status" value="1"/>
</dbReference>
<feature type="region of interest" description="Disordered" evidence="5">
    <location>
        <begin position="399"/>
        <end position="473"/>
    </location>
</feature>
<evidence type="ECO:0000256" key="4">
    <source>
        <dbReference type="PROSITE-ProRule" id="PRU00146"/>
    </source>
</evidence>
<evidence type="ECO:0000259" key="7">
    <source>
        <dbReference type="PROSITE" id="PS51805"/>
    </source>
</evidence>
<keyword evidence="1" id="KW-0479">Metal-binding</keyword>
<dbReference type="Pfam" id="PF13831">
    <property type="entry name" value="PHD_2"/>
    <property type="match status" value="1"/>
</dbReference>
<feature type="domain" description="PHD-type" evidence="7">
    <location>
        <begin position="881"/>
        <end position="1023"/>
    </location>
</feature>
<dbReference type="GO" id="GO:0006357">
    <property type="term" value="P:regulation of transcription by RNA polymerase II"/>
    <property type="evidence" value="ECO:0007669"/>
    <property type="project" value="TreeGrafter"/>
</dbReference>
<reference evidence="8" key="2">
    <citation type="submission" date="2019-06" db="EMBL/GenBank/DDBJ databases">
        <title>Genomics analysis of Aphanomyces spp. identifies a new class of oomycete effector associated with host adaptation.</title>
        <authorList>
            <person name="Gaulin E."/>
        </authorList>
    </citation>
    <scope>NUCLEOTIDE SEQUENCE</scope>
    <source>
        <strain evidence="8">CBS 578.67</strain>
    </source>
</reference>
<dbReference type="InterPro" id="IPR050701">
    <property type="entry name" value="Histone_Mod_Regulator"/>
</dbReference>
<evidence type="ECO:0000313" key="10">
    <source>
        <dbReference type="Proteomes" id="UP000332933"/>
    </source>
</evidence>
<dbReference type="InterPro" id="IPR011011">
    <property type="entry name" value="Znf_FYVE_PHD"/>
</dbReference>
<feature type="compositionally biased region" description="Low complexity" evidence="5">
    <location>
        <begin position="259"/>
        <end position="275"/>
    </location>
</feature>
<accession>A0A485LN80</accession>
<dbReference type="PROSITE" id="PS50016">
    <property type="entry name" value="ZF_PHD_2"/>
    <property type="match status" value="2"/>
</dbReference>
<keyword evidence="10" id="KW-1185">Reference proteome</keyword>
<dbReference type="InterPro" id="IPR013083">
    <property type="entry name" value="Znf_RING/FYVE/PHD"/>
</dbReference>
<evidence type="ECO:0000256" key="3">
    <source>
        <dbReference type="ARBA" id="ARBA00022833"/>
    </source>
</evidence>
<evidence type="ECO:0000259" key="6">
    <source>
        <dbReference type="PROSITE" id="PS50016"/>
    </source>
</evidence>
<organism evidence="9 10">
    <name type="scientific">Aphanomyces stellatus</name>
    <dbReference type="NCBI Taxonomy" id="120398"/>
    <lineage>
        <taxon>Eukaryota</taxon>
        <taxon>Sar</taxon>
        <taxon>Stramenopiles</taxon>
        <taxon>Oomycota</taxon>
        <taxon>Saprolegniomycetes</taxon>
        <taxon>Saprolegniales</taxon>
        <taxon>Verrucalvaceae</taxon>
        <taxon>Aphanomyces</taxon>
    </lineage>
</organism>
<dbReference type="EMBL" id="VJMH01007284">
    <property type="protein sequence ID" value="KAF0684466.1"/>
    <property type="molecule type" value="Genomic_DNA"/>
</dbReference>
<feature type="compositionally biased region" description="Acidic residues" evidence="5">
    <location>
        <begin position="1390"/>
        <end position="1399"/>
    </location>
</feature>
<dbReference type="InterPro" id="IPR019787">
    <property type="entry name" value="Znf_PHD-finger"/>
</dbReference>
<dbReference type="OrthoDB" id="308383at2759"/>
<feature type="compositionally biased region" description="Pro residues" evidence="5">
    <location>
        <begin position="455"/>
        <end position="473"/>
    </location>
</feature>
<proteinExistence type="predicted"/>
<dbReference type="Pfam" id="PF13832">
    <property type="entry name" value="zf-HC5HC2H_2"/>
    <property type="match status" value="2"/>
</dbReference>
<dbReference type="InterPro" id="IPR034732">
    <property type="entry name" value="EPHD"/>
</dbReference>
<dbReference type="InterPro" id="IPR019786">
    <property type="entry name" value="Zinc_finger_PHD-type_CS"/>
</dbReference>
<evidence type="ECO:0000313" key="9">
    <source>
        <dbReference type="EMBL" id="VFU00207.1"/>
    </source>
</evidence>
<sequence length="1450" mass="160111">MSENAPPSSLGVDAADGASLDIITVSKTLLDNFDLPANRVCMVCFDGAEYPSNPLLCCSVDTCRIRVHLACYGSATGSKPLMSYKKRSKWVCDACVVEKQANALKPNAERECTVCKMGGGALKPTKSPDKVCHLVCVRWLPELKQVPLETHPASSFVDADLLYGTRKSLKCIICQKRNGCFQCMGKRCTKAFHAICALRALESKVYTGCTETNQLACFCDAHFGEIRATYRSIKDVFWNQPYAGPEVDDDDDDDDEMATPLLPSPLGSTTPSPLSMMTQSPMMPPVMPFSQPPTPKKVGRPKKDAPKYDPSAPKPTLPLPPGQSFANVPTLPPPPMMAFRPPPPPSVMASPLQVSIPPQPDFVVCPWCHQPVLRTLLIAHQASKCQDSIKAAPPAVLMGNMQGRGHASASPKDVVKKPRGRPAGSTNKPKDPNNLKSPPKLKKSMKTPMMGMPGGLPPPRPMVMPNQPPPRPMTLPPRPPYMMSPAATGPRPPVAQPPPQVVRDPLTENALGVLRNNLSDPLFATWSSMIAGGLMQSREFWTQVFQAFFAKPTLTPPKWNPLTQWLAGVNVQAFAQPLKPPSKCADSMTFDQVAPAWLAETNVRHTCDSMLQTNGLRCIEPLKPFTHVKHVARDATDSGVLEVIMAAHDQSPLRCRLAIVCAAHAPTDTATDYPGVVWSRFRPNKDCEMPNDAVLPKTPIWVALLSSEVATDFDVGGAYDASVQVADTPIKDDMALETLLCLDVLNEQMKVNRMRWRNLWLKAHNVSAAEVTTATTGRQVEVMYQEYKWWKSICMCLVKGMRDMPFEVDEDTGATLETLQSFEEGTCVICMDGLSEDVNPIIFCDRCDLAMHQRCYGVATIPKSDFYCDRCAAKGPTPPATMQCALCPNPQGAMKQTVDGKWVHLVCALWCPTTCLVKVPRMLFQLTADDTKVRYHSFDILTATCTLADVPNLPAATQPGGLCRICRIATGCTIQCRACPAAYHPLCAWFAGFHMQVDVADCGYICGGGGQGLQFTMFCNDHIPAALPCQDRELQRVVRQQLYKAEVPREPCGVCFRHVSPMYPHHSFDALPTTHYFIRCTECYVQCHAHCVDAPPPSTTTNEPWKCEKCRTLTPLQKPTAIACLLCDQTQGYMIPVQPAPMAVAAPLAAANPALALMPPPPLPPMHSTLPHVHLYCADAFRVSIVKTDKGRAAAPMTAWDPPMSKCTICHKRSGRLVGCWKKHCGVSMHPYCGVKELWFSYKVHGKRVYCCSDHPPDHAVFDPDSKMWITQETLAALQEVRCSLERVRMFVDLSKQREKTKKRMFVNTESVGFEKARQVIVRKAPSATMKTFYKAVTHEALMELPKRKTKVVAPPLAEQPQRKKHKHGSKKAKAKSTSPHRRPSRRDNSDDDEDDDDDEARRQRLEALWSQGIPTDDPDMDAIMTQLYPDECPPPRKSSSSSRSHKAKH</sequence>
<dbReference type="PANTHER" id="PTHR13793">
    <property type="entry name" value="PHD FINGER PROTEINS"/>
    <property type="match status" value="1"/>
</dbReference>
<dbReference type="Gene3D" id="3.30.40.10">
    <property type="entry name" value="Zinc/RING finger domain, C3HC4 (zinc finger)"/>
    <property type="match status" value="5"/>
</dbReference>